<evidence type="ECO:0000313" key="8">
    <source>
        <dbReference type="EMBL" id="RYP82687.1"/>
    </source>
</evidence>
<evidence type="ECO:0000256" key="3">
    <source>
        <dbReference type="ARBA" id="ARBA00022692"/>
    </source>
</evidence>
<feature type="transmembrane region" description="Helical" evidence="7">
    <location>
        <begin position="270"/>
        <end position="291"/>
    </location>
</feature>
<keyword evidence="3 7" id="KW-0812">Transmembrane</keyword>
<protein>
    <submittedName>
        <fullName evidence="8">UPF0104 family protein</fullName>
    </submittedName>
</protein>
<dbReference type="AlphaFoldDB" id="A0A4Q4Z4N3"/>
<dbReference type="NCBIfam" id="TIGR00374">
    <property type="entry name" value="flippase-like domain"/>
    <property type="match status" value="1"/>
</dbReference>
<reference evidence="8 9" key="1">
    <citation type="submission" date="2019-01" db="EMBL/GenBank/DDBJ databases">
        <title>Nocardioides guangzhouensis sp. nov., an actinobacterium isolated from soil.</title>
        <authorList>
            <person name="Fu Y."/>
            <person name="Cai Y."/>
            <person name="Lin Z."/>
            <person name="Chen P."/>
        </authorList>
    </citation>
    <scope>NUCLEOTIDE SEQUENCE [LARGE SCALE GENOMIC DNA]</scope>
    <source>
        <strain evidence="8 9">130</strain>
    </source>
</reference>
<feature type="transmembrane region" description="Helical" evidence="7">
    <location>
        <begin position="297"/>
        <end position="319"/>
    </location>
</feature>
<evidence type="ECO:0000256" key="1">
    <source>
        <dbReference type="ARBA" id="ARBA00004651"/>
    </source>
</evidence>
<evidence type="ECO:0000313" key="9">
    <source>
        <dbReference type="Proteomes" id="UP000295198"/>
    </source>
</evidence>
<keyword evidence="9" id="KW-1185">Reference proteome</keyword>
<feature type="transmembrane region" description="Helical" evidence="7">
    <location>
        <begin position="50"/>
        <end position="73"/>
    </location>
</feature>
<feature type="transmembrane region" description="Helical" evidence="7">
    <location>
        <begin position="85"/>
        <end position="107"/>
    </location>
</feature>
<dbReference type="InterPro" id="IPR022791">
    <property type="entry name" value="L-PG_synthase/AglD"/>
</dbReference>
<keyword evidence="2" id="KW-1003">Cell membrane</keyword>
<feature type="transmembrane region" description="Helical" evidence="7">
    <location>
        <begin position="194"/>
        <end position="215"/>
    </location>
</feature>
<name>A0A4Q4Z4N3_9ACTN</name>
<feature type="region of interest" description="Disordered" evidence="6">
    <location>
        <begin position="1"/>
        <end position="33"/>
    </location>
</feature>
<comment type="caution">
    <text evidence="8">The sequence shown here is derived from an EMBL/GenBank/DDBJ whole genome shotgun (WGS) entry which is preliminary data.</text>
</comment>
<keyword evidence="5 7" id="KW-0472">Membrane</keyword>
<organism evidence="8 9">
    <name type="scientific">Nocardioides guangzhouensis</name>
    <dbReference type="NCBI Taxonomy" id="2497878"/>
    <lineage>
        <taxon>Bacteria</taxon>
        <taxon>Bacillati</taxon>
        <taxon>Actinomycetota</taxon>
        <taxon>Actinomycetes</taxon>
        <taxon>Propionibacteriales</taxon>
        <taxon>Nocardioidaceae</taxon>
        <taxon>Nocardioides</taxon>
    </lineage>
</organism>
<keyword evidence="4 7" id="KW-1133">Transmembrane helix</keyword>
<feature type="transmembrane region" description="Helical" evidence="7">
    <location>
        <begin position="326"/>
        <end position="347"/>
    </location>
</feature>
<dbReference type="OrthoDB" id="3214926at2"/>
<evidence type="ECO:0000256" key="7">
    <source>
        <dbReference type="SAM" id="Phobius"/>
    </source>
</evidence>
<gene>
    <name evidence="8" type="ORF">EKO23_21130</name>
</gene>
<evidence type="ECO:0000256" key="6">
    <source>
        <dbReference type="SAM" id="MobiDB-lite"/>
    </source>
</evidence>
<proteinExistence type="predicted"/>
<accession>A0A4Q4Z4N3</accession>
<evidence type="ECO:0000256" key="2">
    <source>
        <dbReference type="ARBA" id="ARBA00022475"/>
    </source>
</evidence>
<dbReference type="GO" id="GO:0005886">
    <property type="term" value="C:plasma membrane"/>
    <property type="evidence" value="ECO:0007669"/>
    <property type="project" value="UniProtKB-SubCell"/>
</dbReference>
<sequence length="378" mass="38745">MGGRRARVPGVPGAGLGRSPLPAPDAGLTGVPPVPPTGDARVVVSAAWRWVRGAGAVVVAVAAVEYGVLPALASARNDLAVLQDVVWALLPLAVALEVASLAAYTGLTQVLLPRGDRLRFGTQWRIDLVGFGFSHALPGGGATAGALRVRLMVDRGVAASAALALTVLQVALSVLGLLSVWLLGALMSVPRTGLTVTTVLLVVAIAVAVGALEVAPRTGTGSPRAPGRLARLWRRLVPQRWRSVVGPAVTRGVESLRDGRVTRAGMTWAVANWLLDAICLWVCLAAAGASVPVELVIAAYGLVNVVALLPITPGGIGIVEGLLVPALVATGAPAGSALVGVLTWRLLQYWLPLPVAGLCWVSLGRPGHRLWNPGPADG</sequence>
<comment type="subcellular location">
    <subcellularLocation>
        <location evidence="1">Cell membrane</location>
        <topology evidence="1">Multi-pass membrane protein</topology>
    </subcellularLocation>
</comment>
<feature type="transmembrane region" description="Helical" evidence="7">
    <location>
        <begin position="157"/>
        <end position="182"/>
    </location>
</feature>
<dbReference type="PANTHER" id="PTHR39087:SF2">
    <property type="entry name" value="UPF0104 MEMBRANE PROTEIN MJ1595"/>
    <property type="match status" value="1"/>
</dbReference>
<evidence type="ECO:0000256" key="4">
    <source>
        <dbReference type="ARBA" id="ARBA00022989"/>
    </source>
</evidence>
<dbReference type="PANTHER" id="PTHR39087">
    <property type="entry name" value="UPF0104 MEMBRANE PROTEIN MJ1595"/>
    <property type="match status" value="1"/>
</dbReference>
<dbReference type="Pfam" id="PF03706">
    <property type="entry name" value="LPG_synthase_TM"/>
    <property type="match status" value="1"/>
</dbReference>
<dbReference type="Proteomes" id="UP000295198">
    <property type="component" value="Unassembled WGS sequence"/>
</dbReference>
<dbReference type="EMBL" id="SDKM01000043">
    <property type="protein sequence ID" value="RYP82687.1"/>
    <property type="molecule type" value="Genomic_DNA"/>
</dbReference>
<evidence type="ECO:0000256" key="5">
    <source>
        <dbReference type="ARBA" id="ARBA00023136"/>
    </source>
</evidence>